<dbReference type="SUPFAM" id="SSF52540">
    <property type="entry name" value="P-loop containing nucleoside triphosphate hydrolases"/>
    <property type="match status" value="1"/>
</dbReference>
<keyword evidence="1" id="KW-0813">Transport</keyword>
<dbReference type="InterPro" id="IPR003593">
    <property type="entry name" value="AAA+_ATPase"/>
</dbReference>
<dbReference type="InterPro" id="IPR051120">
    <property type="entry name" value="ABC_AA/LPS_Transport"/>
</dbReference>
<evidence type="ECO:0000256" key="3">
    <source>
        <dbReference type="ARBA" id="ARBA00022840"/>
    </source>
</evidence>
<organism evidence="5 6">
    <name type="scientific">Aquamicrobium soli</name>
    <dbReference type="NCBI Taxonomy" id="1811518"/>
    <lineage>
        <taxon>Bacteria</taxon>
        <taxon>Pseudomonadati</taxon>
        <taxon>Pseudomonadota</taxon>
        <taxon>Alphaproteobacteria</taxon>
        <taxon>Hyphomicrobiales</taxon>
        <taxon>Phyllobacteriaceae</taxon>
        <taxon>Aquamicrobium</taxon>
    </lineage>
</organism>
<keyword evidence="3 5" id="KW-0067">ATP-binding</keyword>
<reference evidence="6" key="1">
    <citation type="journal article" date="2019" name="Int. J. Syst. Evol. Microbiol.">
        <title>The Global Catalogue of Microorganisms (GCM) 10K type strain sequencing project: providing services to taxonomists for standard genome sequencing and annotation.</title>
        <authorList>
            <consortium name="The Broad Institute Genomics Platform"/>
            <consortium name="The Broad Institute Genome Sequencing Center for Infectious Disease"/>
            <person name="Wu L."/>
            <person name="Ma J."/>
        </authorList>
    </citation>
    <scope>NUCLEOTIDE SEQUENCE [LARGE SCALE GENOMIC DNA]</scope>
    <source>
        <strain evidence="6">KCTC 52165</strain>
    </source>
</reference>
<evidence type="ECO:0000313" key="6">
    <source>
        <dbReference type="Proteomes" id="UP001595583"/>
    </source>
</evidence>
<dbReference type="InterPro" id="IPR003439">
    <property type="entry name" value="ABC_transporter-like_ATP-bd"/>
</dbReference>
<dbReference type="PANTHER" id="PTHR45772:SF7">
    <property type="entry name" value="AMINO ACID ABC TRANSPORTER ATP-BINDING PROTEIN"/>
    <property type="match status" value="1"/>
</dbReference>
<dbReference type="GO" id="GO:0005524">
    <property type="term" value="F:ATP binding"/>
    <property type="evidence" value="ECO:0007669"/>
    <property type="project" value="UniProtKB-KW"/>
</dbReference>
<dbReference type="PROSITE" id="PS50893">
    <property type="entry name" value="ABC_TRANSPORTER_2"/>
    <property type="match status" value="1"/>
</dbReference>
<keyword evidence="6" id="KW-1185">Reference proteome</keyword>
<dbReference type="Proteomes" id="UP001595583">
    <property type="component" value="Unassembled WGS sequence"/>
</dbReference>
<dbReference type="RefSeq" id="WP_378219689.1">
    <property type="nucleotide sequence ID" value="NZ_JBHRTK010000008.1"/>
</dbReference>
<keyword evidence="2" id="KW-0547">Nucleotide-binding</keyword>
<sequence>MRLRVSDVSKRFEGVTAVNSVSLDCSAGEIVGLIGPNGAGKTTLLNMISSLLDVDAGEITIDGRAVHNIGPRRTAIGGIARTFQNIRLFANLTVRQNIEVAFTTARRHRASALGSVTIERLMEQWGVAEFADRKASELSYGTQRRVEIARALALAPDFLLLDEPTAGMVEGESQDLVKAIMAIREWKGCGVIVIDHDLSFITSVCERIYVLDMGSLVASGPPSVLRDDPKVAEIYLGRKARRRLEEGTDEHRQSRQ</sequence>
<dbReference type="CDD" id="cd03219">
    <property type="entry name" value="ABC_Mj1267_LivG_branched"/>
    <property type="match status" value="1"/>
</dbReference>
<comment type="caution">
    <text evidence="5">The sequence shown here is derived from an EMBL/GenBank/DDBJ whole genome shotgun (WGS) entry which is preliminary data.</text>
</comment>
<evidence type="ECO:0000256" key="1">
    <source>
        <dbReference type="ARBA" id="ARBA00022448"/>
    </source>
</evidence>
<feature type="domain" description="ABC transporter" evidence="4">
    <location>
        <begin position="3"/>
        <end position="238"/>
    </location>
</feature>
<evidence type="ECO:0000259" key="4">
    <source>
        <dbReference type="PROSITE" id="PS50893"/>
    </source>
</evidence>
<dbReference type="SMART" id="SM00382">
    <property type="entry name" value="AAA"/>
    <property type="match status" value="1"/>
</dbReference>
<dbReference type="PANTHER" id="PTHR45772">
    <property type="entry name" value="CONSERVED COMPONENT OF ABC TRANSPORTER FOR NATURAL AMINO ACIDS-RELATED"/>
    <property type="match status" value="1"/>
</dbReference>
<protein>
    <submittedName>
        <fullName evidence="5">ABC transporter ATP-binding protein</fullName>
    </submittedName>
</protein>
<dbReference type="Gene3D" id="3.40.50.300">
    <property type="entry name" value="P-loop containing nucleotide triphosphate hydrolases"/>
    <property type="match status" value="1"/>
</dbReference>
<name>A0ABV7K8Q9_9HYPH</name>
<gene>
    <name evidence="5" type="ORF">ACFOHJ_06585</name>
</gene>
<evidence type="ECO:0000256" key="2">
    <source>
        <dbReference type="ARBA" id="ARBA00022741"/>
    </source>
</evidence>
<accession>A0ABV7K8Q9</accession>
<evidence type="ECO:0000313" key="5">
    <source>
        <dbReference type="EMBL" id="MFC3205870.1"/>
    </source>
</evidence>
<dbReference type="InterPro" id="IPR027417">
    <property type="entry name" value="P-loop_NTPase"/>
</dbReference>
<proteinExistence type="predicted"/>
<dbReference type="EMBL" id="JBHRTK010000008">
    <property type="protein sequence ID" value="MFC3205870.1"/>
    <property type="molecule type" value="Genomic_DNA"/>
</dbReference>
<dbReference type="Pfam" id="PF00005">
    <property type="entry name" value="ABC_tran"/>
    <property type="match status" value="1"/>
</dbReference>